<feature type="domain" description="Retroviral polymerase SH3-like" evidence="3">
    <location>
        <begin position="602"/>
        <end position="658"/>
    </location>
</feature>
<keyword evidence="5" id="KW-1185">Reference proteome</keyword>
<evidence type="ECO:0000256" key="2">
    <source>
        <dbReference type="SAM" id="MobiDB-lite"/>
    </source>
</evidence>
<sequence length="836" mass="93794">MIQSVILKVGILTNEVVHCGTLTRSSEKRKEVEETSKQGGSWKDNKKVKVGKGFVVTAPPRNENMGLYPKCAKCSAYHPESGPYAKKLLEAVEKRFGGNAATRKTQRNILKQQYENFTASSSKMLDQTFDRLQKLVSQLELLDENLSQEDVNQSTNEAINTAHEVSTASTQVNVVNFTNIDNLSDVVIYDMEEMDLRWQMAMLTMRARRFLKNTIMKLTINGNDTISFDKSKVECYNCHKRGHFARESKAPRNQDNKNKESSKSSVPVETSTSTALVSCDGLGGYDWSDQVEEGPNYALMAFSSLIFDLEVSNDSICLKSCLKTIESLKSQNDQLLKDLKKSELMVLVPPPYTGNFMPPTSDLSFIGLDEFVNKNVVENCKAMSSEEEPKVVRKNDDAPCIKEWVSNDKEEDMSQPKIVKKVRPSIVKKEFVKSKQQEKTTRKTIKQDQGVIDSGYSKHMTWNMSYLINYEEMDRGYVAFGGNSKGGKIIGKVKGNLVRGLPSKLFENDETCVACQKGKQHRASSRTLQENRVAERKNRTLIEAAKTMLADSKLPTTFWAEIVNTACYVQNRVLVVKPHNKTPYELFHGRTPTLSFMRPFGCPVTILNSIDHLGKFDGKADEGFFVGYSLNSKAFRVFNSRTRIVEENLHIRFNESTHNVAGSGPDWLFDIDSLTRTMNYEPIIAGTQSNGFAGTKASDNAGQARQEKEPVKDYIFLPLWTADPPFSQDPKSSQDDGSKPSSDDEKKVDEDPRKDSESIDQEKEDNVNSTNNVNTVSSIVNVASTNEVNDVGRKTSIELPDDTNMSALEDISIFDFSRSDEDDDVEADINNLDTTI</sequence>
<dbReference type="EMBL" id="BQNB010018466">
    <property type="protein sequence ID" value="GJT74742.1"/>
    <property type="molecule type" value="Genomic_DNA"/>
</dbReference>
<dbReference type="InterPro" id="IPR036397">
    <property type="entry name" value="RNaseH_sf"/>
</dbReference>
<reference evidence="4" key="1">
    <citation type="journal article" date="2022" name="Int. J. Mol. Sci.">
        <title>Draft Genome of Tanacetum Coccineum: Genomic Comparison of Closely Related Tanacetum-Family Plants.</title>
        <authorList>
            <person name="Yamashiro T."/>
            <person name="Shiraishi A."/>
            <person name="Nakayama K."/>
            <person name="Satake H."/>
        </authorList>
    </citation>
    <scope>NUCLEOTIDE SEQUENCE</scope>
</reference>
<accession>A0ABQ5GII0</accession>
<dbReference type="InterPro" id="IPR036875">
    <property type="entry name" value="Znf_CCHC_sf"/>
</dbReference>
<evidence type="ECO:0000313" key="4">
    <source>
        <dbReference type="EMBL" id="GJT74742.1"/>
    </source>
</evidence>
<evidence type="ECO:0000256" key="1">
    <source>
        <dbReference type="SAM" id="Coils"/>
    </source>
</evidence>
<keyword evidence="1" id="KW-0175">Coiled coil</keyword>
<comment type="caution">
    <text evidence="4">The sequence shown here is derived from an EMBL/GenBank/DDBJ whole genome shotgun (WGS) entry which is preliminary data.</text>
</comment>
<feature type="compositionally biased region" description="Polar residues" evidence="2">
    <location>
        <begin position="686"/>
        <end position="703"/>
    </location>
</feature>
<protein>
    <submittedName>
        <fullName evidence="4">Retrovirus-related pol polyprotein from transposon TNT 1-94</fullName>
    </submittedName>
</protein>
<feature type="compositionally biased region" description="Basic and acidic residues" evidence="2">
    <location>
        <begin position="246"/>
        <end position="262"/>
    </location>
</feature>
<feature type="region of interest" description="Disordered" evidence="2">
    <location>
        <begin position="686"/>
        <end position="708"/>
    </location>
</feature>
<gene>
    <name evidence="4" type="ORF">Tco_1041467</name>
</gene>
<dbReference type="Gene3D" id="4.10.60.10">
    <property type="entry name" value="Zinc finger, CCHC-type"/>
    <property type="match status" value="1"/>
</dbReference>
<feature type="coiled-coil region" evidence="1">
    <location>
        <begin position="318"/>
        <end position="345"/>
    </location>
</feature>
<dbReference type="Proteomes" id="UP001151760">
    <property type="component" value="Unassembled WGS sequence"/>
</dbReference>
<reference evidence="4" key="2">
    <citation type="submission" date="2022-01" db="EMBL/GenBank/DDBJ databases">
        <authorList>
            <person name="Yamashiro T."/>
            <person name="Shiraishi A."/>
            <person name="Satake H."/>
            <person name="Nakayama K."/>
        </authorList>
    </citation>
    <scope>NUCLEOTIDE SEQUENCE</scope>
</reference>
<feature type="compositionally biased region" description="Polar residues" evidence="2">
    <location>
        <begin position="263"/>
        <end position="272"/>
    </location>
</feature>
<dbReference type="InterPro" id="IPR012337">
    <property type="entry name" value="RNaseH-like_sf"/>
</dbReference>
<dbReference type="InterPro" id="IPR039537">
    <property type="entry name" value="Retrotran_Ty1/copia-like"/>
</dbReference>
<name>A0ABQ5GII0_9ASTR</name>
<dbReference type="Gene3D" id="3.30.420.10">
    <property type="entry name" value="Ribonuclease H-like superfamily/Ribonuclease H"/>
    <property type="match status" value="1"/>
</dbReference>
<proteinExistence type="predicted"/>
<dbReference type="SUPFAM" id="SSF57756">
    <property type="entry name" value="Retrovirus zinc finger-like domains"/>
    <property type="match status" value="1"/>
</dbReference>
<evidence type="ECO:0000313" key="5">
    <source>
        <dbReference type="Proteomes" id="UP001151760"/>
    </source>
</evidence>
<feature type="compositionally biased region" description="Basic and acidic residues" evidence="2">
    <location>
        <begin position="732"/>
        <end position="766"/>
    </location>
</feature>
<dbReference type="Pfam" id="PF25597">
    <property type="entry name" value="SH3_retrovirus"/>
    <property type="match status" value="1"/>
</dbReference>
<feature type="region of interest" description="Disordered" evidence="2">
    <location>
        <begin position="725"/>
        <end position="775"/>
    </location>
</feature>
<dbReference type="InterPro" id="IPR057670">
    <property type="entry name" value="SH3_retrovirus"/>
</dbReference>
<dbReference type="PANTHER" id="PTHR42648">
    <property type="entry name" value="TRANSPOSASE, PUTATIVE-RELATED"/>
    <property type="match status" value="1"/>
</dbReference>
<evidence type="ECO:0000259" key="3">
    <source>
        <dbReference type="Pfam" id="PF25597"/>
    </source>
</evidence>
<dbReference type="PANTHER" id="PTHR42648:SF32">
    <property type="entry name" value="RIBONUCLEASE H-LIKE DOMAIN, GAG-PRE-INTEGRASE DOMAIN PROTEIN-RELATED"/>
    <property type="match status" value="1"/>
</dbReference>
<organism evidence="4 5">
    <name type="scientific">Tanacetum coccineum</name>
    <dbReference type="NCBI Taxonomy" id="301880"/>
    <lineage>
        <taxon>Eukaryota</taxon>
        <taxon>Viridiplantae</taxon>
        <taxon>Streptophyta</taxon>
        <taxon>Embryophyta</taxon>
        <taxon>Tracheophyta</taxon>
        <taxon>Spermatophyta</taxon>
        <taxon>Magnoliopsida</taxon>
        <taxon>eudicotyledons</taxon>
        <taxon>Gunneridae</taxon>
        <taxon>Pentapetalae</taxon>
        <taxon>asterids</taxon>
        <taxon>campanulids</taxon>
        <taxon>Asterales</taxon>
        <taxon>Asteraceae</taxon>
        <taxon>Asteroideae</taxon>
        <taxon>Anthemideae</taxon>
        <taxon>Anthemidinae</taxon>
        <taxon>Tanacetum</taxon>
    </lineage>
</organism>
<dbReference type="SUPFAM" id="SSF53098">
    <property type="entry name" value="Ribonuclease H-like"/>
    <property type="match status" value="1"/>
</dbReference>
<feature type="coiled-coil region" evidence="1">
    <location>
        <begin position="125"/>
        <end position="152"/>
    </location>
</feature>
<feature type="region of interest" description="Disordered" evidence="2">
    <location>
        <begin position="246"/>
        <end position="272"/>
    </location>
</feature>